<dbReference type="SUPFAM" id="SSF46785">
    <property type="entry name" value="Winged helix' DNA-binding domain"/>
    <property type="match status" value="1"/>
</dbReference>
<evidence type="ECO:0000313" key="6">
    <source>
        <dbReference type="Proteomes" id="UP000027439"/>
    </source>
</evidence>
<keyword evidence="1" id="KW-0805">Transcription regulation</keyword>
<reference evidence="4" key="4">
    <citation type="submission" date="2024-05" db="EMBL/GenBank/DDBJ databases">
        <authorList>
            <person name="Sun Q."/>
            <person name="Zhou Y."/>
        </authorList>
    </citation>
    <scope>NUCLEOTIDE SEQUENCE</scope>
    <source>
        <strain evidence="4">CGMCC 1.11013</strain>
    </source>
</reference>
<dbReference type="EMBL" id="BMEG01000010">
    <property type="protein sequence ID" value="GGD88197.1"/>
    <property type="molecule type" value="Genomic_DNA"/>
</dbReference>
<dbReference type="PANTHER" id="PTHR30363">
    <property type="entry name" value="HTH-TYPE TRANSCRIPTIONAL REGULATOR SRLR-RELATED"/>
    <property type="match status" value="1"/>
</dbReference>
<protein>
    <submittedName>
        <fullName evidence="5">DeoR faimly transcriptional regulator</fullName>
    </submittedName>
    <submittedName>
        <fullName evidence="4">DeoR family transcriptional regulator</fullName>
    </submittedName>
</protein>
<accession>A0A069P515</accession>
<reference evidence="5 6" key="2">
    <citation type="submission" date="2014-03" db="EMBL/GenBank/DDBJ databases">
        <title>Draft Genome Sequences of Four Burkholderia Strains.</title>
        <authorList>
            <person name="Liu X.Y."/>
            <person name="Li C.X."/>
            <person name="Xu J.H."/>
        </authorList>
    </citation>
    <scope>NUCLEOTIDE SEQUENCE [LARGE SCALE GENOMIC DNA]</scope>
    <source>
        <strain evidence="5 6">R27</strain>
    </source>
</reference>
<dbReference type="InterPro" id="IPR014036">
    <property type="entry name" value="DeoR-like_C"/>
</dbReference>
<reference evidence="7" key="3">
    <citation type="journal article" date="2019" name="Int. J. Syst. Evol. Microbiol.">
        <title>The Global Catalogue of Microorganisms (GCM) 10K type strain sequencing project: providing services to taxonomists for standard genome sequencing and annotation.</title>
        <authorList>
            <consortium name="The Broad Institute Genomics Platform"/>
            <consortium name="The Broad Institute Genome Sequencing Center for Infectious Disease"/>
            <person name="Wu L."/>
            <person name="Ma J."/>
        </authorList>
    </citation>
    <scope>NUCLEOTIDE SEQUENCE [LARGE SCALE GENOMIC DNA]</scope>
    <source>
        <strain evidence="7">CGMCC 1.11013</strain>
    </source>
</reference>
<dbReference type="InterPro" id="IPR036390">
    <property type="entry name" value="WH_DNA-bd_sf"/>
</dbReference>
<dbReference type="SUPFAM" id="SSF100950">
    <property type="entry name" value="NagB/RpiA/CoA transferase-like"/>
    <property type="match status" value="1"/>
</dbReference>
<evidence type="ECO:0000313" key="4">
    <source>
        <dbReference type="EMBL" id="GGD88197.1"/>
    </source>
</evidence>
<dbReference type="PROSITE" id="PS51000">
    <property type="entry name" value="HTH_DEOR_2"/>
    <property type="match status" value="1"/>
</dbReference>
<dbReference type="InterPro" id="IPR001034">
    <property type="entry name" value="DeoR_HTH"/>
</dbReference>
<evidence type="ECO:0000256" key="2">
    <source>
        <dbReference type="ARBA" id="ARBA00023163"/>
    </source>
</evidence>
<keyword evidence="7" id="KW-1185">Reference proteome</keyword>
<dbReference type="Pfam" id="PF00455">
    <property type="entry name" value="DeoRC"/>
    <property type="match status" value="1"/>
</dbReference>
<dbReference type="Gene3D" id="1.10.10.10">
    <property type="entry name" value="Winged helix-like DNA-binding domain superfamily/Winged helix DNA-binding domain"/>
    <property type="match status" value="1"/>
</dbReference>
<gene>
    <name evidence="5" type="ORF">BG57_32085</name>
    <name evidence="4" type="ORF">GCM10010985_48430</name>
</gene>
<feature type="domain" description="HTH deoR-type" evidence="3">
    <location>
        <begin position="7"/>
        <end position="62"/>
    </location>
</feature>
<keyword evidence="2" id="KW-0804">Transcription</keyword>
<dbReference type="SMART" id="SM00420">
    <property type="entry name" value="HTH_DEOR"/>
    <property type="match status" value="1"/>
</dbReference>
<dbReference type="GO" id="GO:0003700">
    <property type="term" value="F:DNA-binding transcription factor activity"/>
    <property type="evidence" value="ECO:0007669"/>
    <property type="project" value="InterPro"/>
</dbReference>
<dbReference type="InterPro" id="IPR036388">
    <property type="entry name" value="WH-like_DNA-bd_sf"/>
</dbReference>
<dbReference type="OrthoDB" id="5685843at2"/>
<dbReference type="Proteomes" id="UP000597138">
    <property type="component" value="Unassembled WGS sequence"/>
</dbReference>
<dbReference type="EMBL" id="JFHE01000009">
    <property type="protein sequence ID" value="KDR35004.1"/>
    <property type="molecule type" value="Genomic_DNA"/>
</dbReference>
<proteinExistence type="predicted"/>
<evidence type="ECO:0000313" key="7">
    <source>
        <dbReference type="Proteomes" id="UP000597138"/>
    </source>
</evidence>
<reference evidence="4" key="1">
    <citation type="journal article" date="2014" name="Int. J. Syst. Evol. Microbiol.">
        <title>Complete genome of a new Firmicutes species belonging to the dominant human colonic microbiota ('Ruminococcus bicirculans') reveals two chromosomes and a selective capacity to utilize plant glucans.</title>
        <authorList>
            <consortium name="NISC Comparative Sequencing Program"/>
            <person name="Wegmann U."/>
            <person name="Louis P."/>
            <person name="Goesmann A."/>
            <person name="Henrissat B."/>
            <person name="Duncan S.H."/>
            <person name="Flint H.J."/>
        </authorList>
    </citation>
    <scope>NUCLEOTIDE SEQUENCE</scope>
    <source>
        <strain evidence="4">CGMCC 1.11013</strain>
    </source>
</reference>
<dbReference type="PANTHER" id="PTHR30363:SF44">
    <property type="entry name" value="AGA OPERON TRANSCRIPTIONAL REPRESSOR-RELATED"/>
    <property type="match status" value="1"/>
</dbReference>
<organism evidence="5 6">
    <name type="scientific">Caballeronia grimmiae</name>
    <dbReference type="NCBI Taxonomy" id="1071679"/>
    <lineage>
        <taxon>Bacteria</taxon>
        <taxon>Pseudomonadati</taxon>
        <taxon>Pseudomonadota</taxon>
        <taxon>Betaproteobacteria</taxon>
        <taxon>Burkholderiales</taxon>
        <taxon>Burkholderiaceae</taxon>
        <taxon>Caballeronia</taxon>
    </lineage>
</organism>
<comment type="caution">
    <text evidence="5">The sequence shown here is derived from an EMBL/GenBank/DDBJ whole genome shotgun (WGS) entry which is preliminary data.</text>
</comment>
<evidence type="ECO:0000256" key="1">
    <source>
        <dbReference type="ARBA" id="ARBA00023015"/>
    </source>
</evidence>
<name>A0A069P515_9BURK</name>
<dbReference type="STRING" id="1071679.BG57_32085"/>
<dbReference type="Pfam" id="PF08220">
    <property type="entry name" value="HTH_DeoR"/>
    <property type="match status" value="1"/>
</dbReference>
<dbReference type="InterPro" id="IPR037171">
    <property type="entry name" value="NagB/RpiA_transferase-like"/>
</dbReference>
<evidence type="ECO:0000259" key="3">
    <source>
        <dbReference type="PROSITE" id="PS51000"/>
    </source>
</evidence>
<dbReference type="SMART" id="SM01134">
    <property type="entry name" value="DeoRC"/>
    <property type="match status" value="1"/>
</dbReference>
<dbReference type="eggNOG" id="COG1349">
    <property type="taxonomic scope" value="Bacteria"/>
</dbReference>
<dbReference type="AlphaFoldDB" id="A0A069P515"/>
<dbReference type="InterPro" id="IPR050313">
    <property type="entry name" value="Carb_Metab_HTH_regulators"/>
</dbReference>
<sequence length="269" mass="29667">MLNHKGSLRRRLQIVELVRKRGEVSVDELSRAFDVSVVTIRSDLSYLEQQRYLLRSLGKARYLAQEPGDNILVPTWDAAARKASETVVARFAAEHVRDSEAVMLGVGEIVHKMIPFLTDRANLSLLIQDVSVAKTVQRFLHCEVLLTGGRLEHGSTAMTGPDAEAAVGRRSIDLCVLEACGLDRYGNLLTADSALARVARAARRAAKRTMVVAFQPVLDGRKGETFANASEIDTLLIDDGIDPPTMEMVEREGLQLQRRNTGILEFSVS</sequence>
<evidence type="ECO:0000313" key="5">
    <source>
        <dbReference type="EMBL" id="KDR35004.1"/>
    </source>
</evidence>
<dbReference type="Proteomes" id="UP000027439">
    <property type="component" value="Unassembled WGS sequence"/>
</dbReference>